<dbReference type="SUPFAM" id="SSF52283">
    <property type="entry name" value="Formate/glycerate dehydrogenase catalytic domain-like"/>
    <property type="match status" value="1"/>
</dbReference>
<evidence type="ECO:0000256" key="2">
    <source>
        <dbReference type="ARBA" id="ARBA00023002"/>
    </source>
</evidence>
<comment type="similarity">
    <text evidence="1 4">Belongs to the D-isomer specific 2-hydroxyacid dehydrogenase family.</text>
</comment>
<dbReference type="NCBIfam" id="NF006263">
    <property type="entry name" value="PRK08410.1"/>
    <property type="match status" value="1"/>
</dbReference>
<evidence type="ECO:0000256" key="1">
    <source>
        <dbReference type="ARBA" id="ARBA00005854"/>
    </source>
</evidence>
<sequence>MQEKSLKIVFLDLKTMGEVPNLHLLEKYGEVKYYQNTAPDETPGRIKDADIVITNKVDINKPALEAAAKLKLICVAATGTNNVDKEAAAQRGIPVKNAVDYSSASVAQLTFALLLHLLHKLPYFDNYVKQGEYSQSDIFTHLENPFREIKGKRFGIIGLGNIGRQVARIAEAFGAEVVYFSASGGNTEQPYQRLELKEFLGTSDIVSIHAPLNQYTQNLLHYDQLRLMKPSAILLNMGRGGIVNEADLARALDENLIYAAGLDVFAQEPIEKDNPLLKIKNKEKLVLTPHIAWASVEARTLLVEKVAQNIQEFLQENK</sequence>
<dbReference type="InterPro" id="IPR036291">
    <property type="entry name" value="NAD(P)-bd_dom_sf"/>
</dbReference>
<dbReference type="PROSITE" id="PS00671">
    <property type="entry name" value="D_2_HYDROXYACID_DH_3"/>
    <property type="match status" value="1"/>
</dbReference>
<keyword evidence="3" id="KW-0520">NAD</keyword>
<gene>
    <name evidence="7" type="ORF">AAE02nite_46000</name>
</gene>
<feature type="domain" description="D-isomer specific 2-hydroxyacid dehydrogenase catalytic" evidence="5">
    <location>
        <begin position="22"/>
        <end position="316"/>
    </location>
</feature>
<dbReference type="Gene3D" id="3.40.50.720">
    <property type="entry name" value="NAD(P)-binding Rossmann-like Domain"/>
    <property type="match status" value="2"/>
</dbReference>
<dbReference type="PANTHER" id="PTHR43761:SF1">
    <property type="entry name" value="D-ISOMER SPECIFIC 2-HYDROXYACID DEHYDROGENASE CATALYTIC DOMAIN-CONTAINING PROTEIN-RELATED"/>
    <property type="match status" value="1"/>
</dbReference>
<dbReference type="PANTHER" id="PTHR43761">
    <property type="entry name" value="D-ISOMER SPECIFIC 2-HYDROXYACID DEHYDROGENASE FAMILY PROTEIN (AFU_ORTHOLOGUE AFUA_1G13630)"/>
    <property type="match status" value="1"/>
</dbReference>
<dbReference type="GO" id="GO:0016616">
    <property type="term" value="F:oxidoreductase activity, acting on the CH-OH group of donors, NAD or NADP as acceptor"/>
    <property type="evidence" value="ECO:0007669"/>
    <property type="project" value="InterPro"/>
</dbReference>
<organism evidence="7 8">
    <name type="scientific">Adhaeribacter aerolatus</name>
    <dbReference type="NCBI Taxonomy" id="670289"/>
    <lineage>
        <taxon>Bacteria</taxon>
        <taxon>Pseudomonadati</taxon>
        <taxon>Bacteroidota</taxon>
        <taxon>Cytophagia</taxon>
        <taxon>Cytophagales</taxon>
        <taxon>Hymenobacteraceae</taxon>
        <taxon>Adhaeribacter</taxon>
    </lineage>
</organism>
<evidence type="ECO:0000259" key="6">
    <source>
        <dbReference type="Pfam" id="PF02826"/>
    </source>
</evidence>
<protein>
    <submittedName>
        <fullName evidence="7">2-hydroxyacid dehydrogenase</fullName>
    </submittedName>
</protein>
<dbReference type="CDD" id="cd12162">
    <property type="entry name" value="2-Hacid_dh_4"/>
    <property type="match status" value="1"/>
</dbReference>
<accession>A0A512B4N1</accession>
<dbReference type="InterPro" id="IPR006140">
    <property type="entry name" value="D-isomer_DH_NAD-bd"/>
</dbReference>
<dbReference type="OrthoDB" id="1522997at2"/>
<dbReference type="Proteomes" id="UP000321532">
    <property type="component" value="Unassembled WGS sequence"/>
</dbReference>
<proteinExistence type="inferred from homology"/>
<dbReference type="RefSeq" id="WP_146904056.1">
    <property type="nucleotide sequence ID" value="NZ_BJYS01000046.1"/>
</dbReference>
<evidence type="ECO:0000313" key="7">
    <source>
        <dbReference type="EMBL" id="GEO06936.1"/>
    </source>
</evidence>
<dbReference type="AlphaFoldDB" id="A0A512B4N1"/>
<dbReference type="EMBL" id="BJYS01000046">
    <property type="protein sequence ID" value="GEO06936.1"/>
    <property type="molecule type" value="Genomic_DNA"/>
</dbReference>
<reference evidence="7 8" key="1">
    <citation type="submission" date="2019-07" db="EMBL/GenBank/DDBJ databases">
        <title>Whole genome shotgun sequence of Adhaeribacter aerolatus NBRC 106133.</title>
        <authorList>
            <person name="Hosoyama A."/>
            <person name="Uohara A."/>
            <person name="Ohji S."/>
            <person name="Ichikawa N."/>
        </authorList>
    </citation>
    <scope>NUCLEOTIDE SEQUENCE [LARGE SCALE GENOMIC DNA]</scope>
    <source>
        <strain evidence="7 8">NBRC 106133</strain>
    </source>
</reference>
<dbReference type="InterPro" id="IPR050418">
    <property type="entry name" value="D-iso_2-hydroxyacid_DH_PdxB"/>
</dbReference>
<evidence type="ECO:0000256" key="3">
    <source>
        <dbReference type="ARBA" id="ARBA00023027"/>
    </source>
</evidence>
<dbReference type="InterPro" id="IPR006139">
    <property type="entry name" value="D-isomer_2_OHA_DH_cat_dom"/>
</dbReference>
<name>A0A512B4N1_9BACT</name>
<dbReference type="Pfam" id="PF02826">
    <property type="entry name" value="2-Hacid_dh_C"/>
    <property type="match status" value="1"/>
</dbReference>
<evidence type="ECO:0000313" key="8">
    <source>
        <dbReference type="Proteomes" id="UP000321532"/>
    </source>
</evidence>
<dbReference type="SUPFAM" id="SSF51735">
    <property type="entry name" value="NAD(P)-binding Rossmann-fold domains"/>
    <property type="match status" value="1"/>
</dbReference>
<evidence type="ECO:0000259" key="5">
    <source>
        <dbReference type="Pfam" id="PF00389"/>
    </source>
</evidence>
<dbReference type="InterPro" id="IPR029753">
    <property type="entry name" value="D-isomer_DH_CS"/>
</dbReference>
<dbReference type="GO" id="GO:0051287">
    <property type="term" value="F:NAD binding"/>
    <property type="evidence" value="ECO:0007669"/>
    <property type="project" value="InterPro"/>
</dbReference>
<keyword evidence="8" id="KW-1185">Reference proteome</keyword>
<dbReference type="Pfam" id="PF00389">
    <property type="entry name" value="2-Hacid_dh"/>
    <property type="match status" value="1"/>
</dbReference>
<comment type="caution">
    <text evidence="7">The sequence shown here is derived from an EMBL/GenBank/DDBJ whole genome shotgun (WGS) entry which is preliminary data.</text>
</comment>
<keyword evidence="2 4" id="KW-0560">Oxidoreductase</keyword>
<feature type="domain" description="D-isomer specific 2-hydroxyacid dehydrogenase NAD-binding" evidence="6">
    <location>
        <begin position="111"/>
        <end position="292"/>
    </location>
</feature>
<evidence type="ECO:0000256" key="4">
    <source>
        <dbReference type="RuleBase" id="RU003719"/>
    </source>
</evidence>